<evidence type="ECO:0000313" key="2">
    <source>
        <dbReference type="Proteomes" id="UP001157974"/>
    </source>
</evidence>
<accession>A0AAV8UVC1</accession>
<name>A0AAV8UVC1_9RHOD</name>
<proteinExistence type="predicted"/>
<protein>
    <recommendedName>
        <fullName evidence="3">JmjC domain-containing protein</fullName>
    </recommendedName>
</protein>
<dbReference type="Gene3D" id="2.60.120.650">
    <property type="entry name" value="Cupin"/>
    <property type="match status" value="1"/>
</dbReference>
<dbReference type="SUPFAM" id="SSF51197">
    <property type="entry name" value="Clavaminate synthase-like"/>
    <property type="match status" value="1"/>
</dbReference>
<dbReference type="Proteomes" id="UP001157974">
    <property type="component" value="Unassembled WGS sequence"/>
</dbReference>
<comment type="caution">
    <text evidence="1">The sequence shown here is derived from an EMBL/GenBank/DDBJ whole genome shotgun (WGS) entry which is preliminary data.</text>
</comment>
<evidence type="ECO:0000313" key="1">
    <source>
        <dbReference type="EMBL" id="KAJ8905994.1"/>
    </source>
</evidence>
<evidence type="ECO:0008006" key="3">
    <source>
        <dbReference type="Google" id="ProtNLM"/>
    </source>
</evidence>
<dbReference type="AlphaFoldDB" id="A0AAV8UVC1"/>
<organism evidence="1 2">
    <name type="scientific">Rhodosorus marinus</name>
    <dbReference type="NCBI Taxonomy" id="101924"/>
    <lineage>
        <taxon>Eukaryota</taxon>
        <taxon>Rhodophyta</taxon>
        <taxon>Stylonematophyceae</taxon>
        <taxon>Stylonematales</taxon>
        <taxon>Stylonemataceae</taxon>
        <taxon>Rhodosorus</taxon>
    </lineage>
</organism>
<keyword evidence="2" id="KW-1185">Reference proteome</keyword>
<dbReference type="EMBL" id="JAMWBK010000004">
    <property type="protein sequence ID" value="KAJ8905994.1"/>
    <property type="molecule type" value="Genomic_DNA"/>
</dbReference>
<reference evidence="1 2" key="1">
    <citation type="journal article" date="2023" name="Nat. Commun.">
        <title>Origin of minicircular mitochondrial genomes in red algae.</title>
        <authorList>
            <person name="Lee Y."/>
            <person name="Cho C.H."/>
            <person name="Lee Y.M."/>
            <person name="Park S.I."/>
            <person name="Yang J.H."/>
            <person name="West J.A."/>
            <person name="Bhattacharya D."/>
            <person name="Yoon H.S."/>
        </authorList>
    </citation>
    <scope>NUCLEOTIDE SEQUENCE [LARGE SCALE GENOMIC DNA]</scope>
    <source>
        <strain evidence="1 2">CCMP1338</strain>
        <tissue evidence="1">Whole cell</tissue>
    </source>
</reference>
<sequence>MEVCEVCGVLVSTSTAKGIKQHLRSKPHKDALRHGRKEVEKKVAVSCQLHGFEDAGMNELPVVHPRELEPVESSFLDPDGFVVCLPPRLVQNPKKHMSSGYPFLTLKALPHSREDRVIDLDIGQVVETCCCAGGRRLPNVDINGENICVKSHPEALTLLRSAIDEKRPFWASVQADSEVAHPEWWPADRMVPTYTNILITQGETCGIGMHIDVDHYANSGPVIDTYLTIIKGSKQVLMFPPNGSKEHEQIGSSSLPKLLTKDQLERIVEGNGYFFTLSADPRPRTLFIPRAWHHWLVSTSSESIAFTSSVYRRSPDSAV</sequence>
<gene>
    <name evidence="1" type="ORF">NDN08_002494</name>
</gene>